<dbReference type="Proteomes" id="UP000828390">
    <property type="component" value="Unassembled WGS sequence"/>
</dbReference>
<keyword evidence="2" id="KW-1185">Reference proteome</keyword>
<proteinExistence type="predicted"/>
<sequence>MAKNTCMDVAILTITSVTEVGSLLRWSGTHKNKYSPTPTSGHPSLPVALCRRPVCAATVDRHYIMYPS</sequence>
<protein>
    <submittedName>
        <fullName evidence="1">Uncharacterized protein</fullName>
    </submittedName>
</protein>
<dbReference type="EMBL" id="JAIWYP010000015">
    <property type="protein sequence ID" value="KAH3703164.1"/>
    <property type="molecule type" value="Genomic_DNA"/>
</dbReference>
<gene>
    <name evidence="1" type="ORF">DPMN_078194</name>
</gene>
<name>A0A9D3YQR2_DREPO</name>
<reference evidence="1" key="1">
    <citation type="journal article" date="2019" name="bioRxiv">
        <title>The Genome of the Zebra Mussel, Dreissena polymorpha: A Resource for Invasive Species Research.</title>
        <authorList>
            <person name="McCartney M.A."/>
            <person name="Auch B."/>
            <person name="Kono T."/>
            <person name="Mallez S."/>
            <person name="Zhang Y."/>
            <person name="Obille A."/>
            <person name="Becker A."/>
            <person name="Abrahante J.E."/>
            <person name="Garbe J."/>
            <person name="Badalamenti J.P."/>
            <person name="Herman A."/>
            <person name="Mangelson H."/>
            <person name="Liachko I."/>
            <person name="Sullivan S."/>
            <person name="Sone E.D."/>
            <person name="Koren S."/>
            <person name="Silverstein K.A.T."/>
            <person name="Beckman K.B."/>
            <person name="Gohl D.M."/>
        </authorList>
    </citation>
    <scope>NUCLEOTIDE SEQUENCE</scope>
    <source>
        <strain evidence="1">Duluth1</strain>
        <tissue evidence="1">Whole animal</tissue>
    </source>
</reference>
<evidence type="ECO:0000313" key="2">
    <source>
        <dbReference type="Proteomes" id="UP000828390"/>
    </source>
</evidence>
<organism evidence="1 2">
    <name type="scientific">Dreissena polymorpha</name>
    <name type="common">Zebra mussel</name>
    <name type="synonym">Mytilus polymorpha</name>
    <dbReference type="NCBI Taxonomy" id="45954"/>
    <lineage>
        <taxon>Eukaryota</taxon>
        <taxon>Metazoa</taxon>
        <taxon>Spiralia</taxon>
        <taxon>Lophotrochozoa</taxon>
        <taxon>Mollusca</taxon>
        <taxon>Bivalvia</taxon>
        <taxon>Autobranchia</taxon>
        <taxon>Heteroconchia</taxon>
        <taxon>Euheterodonta</taxon>
        <taxon>Imparidentia</taxon>
        <taxon>Neoheterodontei</taxon>
        <taxon>Myida</taxon>
        <taxon>Dreissenoidea</taxon>
        <taxon>Dreissenidae</taxon>
        <taxon>Dreissena</taxon>
    </lineage>
</organism>
<dbReference type="AlphaFoldDB" id="A0A9D3YQR2"/>
<accession>A0A9D3YQR2</accession>
<comment type="caution">
    <text evidence="1">The sequence shown here is derived from an EMBL/GenBank/DDBJ whole genome shotgun (WGS) entry which is preliminary data.</text>
</comment>
<reference evidence="1" key="2">
    <citation type="submission" date="2020-11" db="EMBL/GenBank/DDBJ databases">
        <authorList>
            <person name="McCartney M.A."/>
            <person name="Auch B."/>
            <person name="Kono T."/>
            <person name="Mallez S."/>
            <person name="Becker A."/>
            <person name="Gohl D.M."/>
            <person name="Silverstein K.A.T."/>
            <person name="Koren S."/>
            <person name="Bechman K.B."/>
            <person name="Herman A."/>
            <person name="Abrahante J.E."/>
            <person name="Garbe J."/>
        </authorList>
    </citation>
    <scope>NUCLEOTIDE SEQUENCE</scope>
    <source>
        <strain evidence="1">Duluth1</strain>
        <tissue evidence="1">Whole animal</tissue>
    </source>
</reference>
<evidence type="ECO:0000313" key="1">
    <source>
        <dbReference type="EMBL" id="KAH3703164.1"/>
    </source>
</evidence>